<evidence type="ECO:0000256" key="7">
    <source>
        <dbReference type="ARBA" id="ARBA00023136"/>
    </source>
</evidence>
<dbReference type="EMBL" id="AGZU01000005">
    <property type="protein sequence ID" value="EKU76999.1"/>
    <property type="molecule type" value="Genomic_DNA"/>
</dbReference>
<dbReference type="SUPFAM" id="SSF51120">
    <property type="entry name" value="beta-Roll"/>
    <property type="match status" value="8"/>
</dbReference>
<keyword evidence="5" id="KW-0677">Repeat</keyword>
<evidence type="ECO:0000256" key="5">
    <source>
        <dbReference type="ARBA" id="ARBA00022737"/>
    </source>
</evidence>
<evidence type="ECO:0000256" key="4">
    <source>
        <dbReference type="ARBA" id="ARBA00022656"/>
    </source>
</evidence>
<dbReference type="InterPro" id="IPR001343">
    <property type="entry name" value="Hemolysn_Ca-bd"/>
</dbReference>
<sequence length="1180" mass="118433">MTDFVGGAGNDIFYGDWEGDVLVGNGGSDSLYGGGGTDFLYAAGRMPNFYGSIYYLANPLLDTGAEADLLDGGEGEDFIFAGYNDTVVGDGDDRLFISLMGATSGATLDFDDATNANGAGTISNIWFVNWIQGSNFSDNINLRNLGGDTVIYAMSGDDRVVGAFDTQYISGGDGDDYLVGGQLTILVGGNGNDTLIMGEGIATASGDAGNDIIYASATAHGGSGDDYIVAQFTYYGPGRMYGDEGNDEIHVTAGATYVFGGVGADRLFGGEEGDWLASGEFVANNFAGYPDMGAEKDVLAGGAGDDVLSVGAGDDADGGEGSDTLYLSLGAASAGVIFDVNELRGGAPLVLAGGTLQNIENLAYLRGTDFADIVTLATQAGSVDVDSAGGDDVVIAGASPVYLTAGAGNDRFVSGAGADRFDGGEGHDTIDYSTAASAVQVQLARGSATSGAATGGDTLISVENIIGSAHGDVLDGDDADNQIWGGDGDDQIRGFGGNDRLDGGAGADTLIGGAGDDTYYVDNIGDVIVELDGEGYDSVFASASVDLSGNFVEYLYLTGSANANGIGNGLNNIILANAGNNVLIGGEGLDTLNYQTATGVVTISLAVTGPQVTGGSGTDTISGFENIHGSLYSDHLTGNDGNNVFDGYWGGDTMVGLGGDDIYIVDHVLDNVVELAGGGNDAIYSFVSYSLAGRDVETLFLESGMGPLNATGNANANTLVGNEFANILDGKGGADLLIGGAGDDVYIVDGAGTRVIETAGEGYDIVRTSVGLDLAGQSVEEIRATGTAAIAIRGGDMGSRIVGNGAANILTGGIGDDKLFGGDGNDRLEGGAGRDYLDGGAGIDTASYAHAAAGVVVSLAVSGTQNTRGAGVDQLLGIENVEGSAFADRLTGDAGANVINGLDGADVMIGGAGNDVYYVDNIGDKVVEKAGGGFDTVVSSIDHVLAANVEALTLSGSDDIEATGNSLDNVLTGNAGDNRLRGGTGADMMIGGAGDDIYYVDNAGDRVVEQAGEGHDLVVSSVSFNLHGTGAEDIKLLGSAALNAEGDAGANRVTGNAGHNVLRGDAGNDVLTGGAGYDNFVFDTALGKNNVDRITDFSVADDTILLNAAIFGAAGPAGYLAQGAFQTGSVASEADDRILYDAASGNIFHDADGSGAGAAVLFAQVTPGLGLTHMDFIVLG</sequence>
<evidence type="ECO:0000256" key="6">
    <source>
        <dbReference type="ARBA" id="ARBA00023026"/>
    </source>
</evidence>
<dbReference type="PRINTS" id="PR00313">
    <property type="entry name" value="CABNDNGRPT"/>
</dbReference>
<keyword evidence="4" id="KW-0800">Toxin</keyword>
<dbReference type="InterPro" id="IPR018511">
    <property type="entry name" value="Hemolysin-typ_Ca-bd_CS"/>
</dbReference>
<evidence type="ECO:0008006" key="10">
    <source>
        <dbReference type="Google" id="ProtNLM"/>
    </source>
</evidence>
<dbReference type="Gene3D" id="2.150.10.10">
    <property type="entry name" value="Serralysin-like metalloprotease, C-terminal"/>
    <property type="match status" value="8"/>
</dbReference>
<dbReference type="InterPro" id="IPR011049">
    <property type="entry name" value="Serralysin-like_metalloprot_C"/>
</dbReference>
<keyword evidence="9" id="KW-1185">Reference proteome</keyword>
<evidence type="ECO:0000313" key="9">
    <source>
        <dbReference type="Proteomes" id="UP000009887"/>
    </source>
</evidence>
<dbReference type="Proteomes" id="UP000009887">
    <property type="component" value="Unassembled WGS sequence"/>
</dbReference>
<keyword evidence="7" id="KW-0472">Membrane</keyword>
<dbReference type="PANTHER" id="PTHR38340:SF1">
    <property type="entry name" value="S-LAYER PROTEIN"/>
    <property type="match status" value="1"/>
</dbReference>
<dbReference type="GO" id="GO:0005576">
    <property type="term" value="C:extracellular region"/>
    <property type="evidence" value="ECO:0007669"/>
    <property type="project" value="UniProtKB-SubCell"/>
</dbReference>
<keyword evidence="3" id="KW-0964">Secreted</keyword>
<name>K9CXL9_SPHYA</name>
<evidence type="ECO:0000313" key="8">
    <source>
        <dbReference type="EMBL" id="EKU76999.1"/>
    </source>
</evidence>
<dbReference type="PATRIC" id="fig|883163.3.peg.709"/>
<dbReference type="PANTHER" id="PTHR38340">
    <property type="entry name" value="S-LAYER PROTEIN"/>
    <property type="match status" value="1"/>
</dbReference>
<dbReference type="Pfam" id="PF00353">
    <property type="entry name" value="HemolysinCabind"/>
    <property type="match status" value="15"/>
</dbReference>
<reference evidence="8 9" key="1">
    <citation type="submission" date="2012-09" db="EMBL/GenBank/DDBJ databases">
        <title>The Genome Sequence of Sphingobium yanoikuyae ATCC 51230.</title>
        <authorList>
            <consortium name="The Broad Institute Genome Sequencing Platform"/>
            <person name="Earl A."/>
            <person name="Ward D."/>
            <person name="Feldgarden M."/>
            <person name="Gevers D."/>
            <person name="Huys G."/>
            <person name="Walker B."/>
            <person name="Young S.K."/>
            <person name="Zeng Q."/>
            <person name="Gargeya S."/>
            <person name="Fitzgerald M."/>
            <person name="Haas B."/>
            <person name="Abouelleil A."/>
            <person name="Alvarado L."/>
            <person name="Arachchi H.M."/>
            <person name="Berlin A.M."/>
            <person name="Chapman S.B."/>
            <person name="Goldberg J."/>
            <person name="Griggs A."/>
            <person name="Gujja S."/>
            <person name="Hansen M."/>
            <person name="Howarth C."/>
            <person name="Imamovic A."/>
            <person name="Larimer J."/>
            <person name="McCowen C."/>
            <person name="Montmayeur A."/>
            <person name="Murphy C."/>
            <person name="Neiman D."/>
            <person name="Pearson M."/>
            <person name="Priest M."/>
            <person name="Roberts A."/>
            <person name="Saif S."/>
            <person name="Shea T."/>
            <person name="Sisk P."/>
            <person name="Sykes S."/>
            <person name="Wortman J."/>
            <person name="Nusbaum C."/>
            <person name="Birren B."/>
        </authorList>
    </citation>
    <scope>NUCLEOTIDE SEQUENCE [LARGE SCALE GENOMIC DNA]</scope>
    <source>
        <strain evidence="8 9">ATCC 51230</strain>
    </source>
</reference>
<dbReference type="PRINTS" id="PR01488">
    <property type="entry name" value="RTXTOXINA"/>
</dbReference>
<comment type="caution">
    <text evidence="8">The sequence shown here is derived from an EMBL/GenBank/DDBJ whole genome shotgun (WGS) entry which is preliminary data.</text>
</comment>
<dbReference type="GO" id="GO:0005509">
    <property type="term" value="F:calcium ion binding"/>
    <property type="evidence" value="ECO:0007669"/>
    <property type="project" value="InterPro"/>
</dbReference>
<dbReference type="InterPro" id="IPR003995">
    <property type="entry name" value="RTX_toxin_determinant-A"/>
</dbReference>
<organism evidence="8 9">
    <name type="scientific">Sphingobium yanoikuyae ATCC 51230</name>
    <dbReference type="NCBI Taxonomy" id="883163"/>
    <lineage>
        <taxon>Bacteria</taxon>
        <taxon>Pseudomonadati</taxon>
        <taxon>Pseudomonadota</taxon>
        <taxon>Alphaproteobacteria</taxon>
        <taxon>Sphingomonadales</taxon>
        <taxon>Sphingomonadaceae</taxon>
        <taxon>Sphingobium</taxon>
    </lineage>
</organism>
<proteinExistence type="predicted"/>
<gene>
    <name evidence="8" type="ORF">HMPREF9718_00700</name>
</gene>
<keyword evidence="6" id="KW-0843">Virulence</keyword>
<protein>
    <recommendedName>
        <fullName evidence="10">Calcium-binding protein</fullName>
    </recommendedName>
</protein>
<dbReference type="RefSeq" id="WP_004207719.1">
    <property type="nucleotide sequence ID" value="NZ_JH992904.1"/>
</dbReference>
<evidence type="ECO:0000256" key="3">
    <source>
        <dbReference type="ARBA" id="ARBA00022525"/>
    </source>
</evidence>
<comment type="subcellular location">
    <subcellularLocation>
        <location evidence="1">Membrane</location>
    </subcellularLocation>
    <subcellularLocation>
        <location evidence="2">Secreted</location>
    </subcellularLocation>
</comment>
<dbReference type="PROSITE" id="PS00330">
    <property type="entry name" value="HEMOLYSIN_CALCIUM"/>
    <property type="match status" value="5"/>
</dbReference>
<dbReference type="GO" id="GO:0016020">
    <property type="term" value="C:membrane"/>
    <property type="evidence" value="ECO:0007669"/>
    <property type="project" value="UniProtKB-SubCell"/>
</dbReference>
<evidence type="ECO:0000256" key="2">
    <source>
        <dbReference type="ARBA" id="ARBA00004613"/>
    </source>
</evidence>
<dbReference type="GO" id="GO:0090729">
    <property type="term" value="F:toxin activity"/>
    <property type="evidence" value="ECO:0007669"/>
    <property type="project" value="UniProtKB-KW"/>
</dbReference>
<accession>K9CXL9</accession>
<evidence type="ECO:0000256" key="1">
    <source>
        <dbReference type="ARBA" id="ARBA00004370"/>
    </source>
</evidence>
<dbReference type="AlphaFoldDB" id="K9CXL9"/>
<dbReference type="InterPro" id="IPR050557">
    <property type="entry name" value="RTX_toxin/Mannuronan_C5-epim"/>
</dbReference>
<dbReference type="HOGENOM" id="CLU_289331_0_0_5"/>